<dbReference type="Proteomes" id="UP001262754">
    <property type="component" value="Unassembled WGS sequence"/>
</dbReference>
<protein>
    <submittedName>
        <fullName evidence="1">Chromosome partitioning protein</fullName>
    </submittedName>
</protein>
<dbReference type="InterPro" id="IPR015223">
    <property type="entry name" value="MipZ"/>
</dbReference>
<accession>A0ABU1MU36</accession>
<sequence>MAETRVIVVGNEKGGAGKSTIAVHLATALLYGGAKIALLDLDLRQCTSMRFFENRKAWVAGNGVTLPEPLPFRLSDDDVALAAAPEADQVAKFEAAFVAAREAADFVLIDTPGGDTAISRMAHGLADLIVTPMNDSFVDFDMLGHVDPVTMELQKPSLYSLTVWEARKARALSGQRQALDWVVLRNRLATTEARNRKRVEDRLTALSKRVGFRMGPGLRDRVIYRELFPFGLTIADLSPQVRPVPVSLQHLAARQELRALMHALGLSAYSGETLLAAQ</sequence>
<dbReference type="SUPFAM" id="SSF52540">
    <property type="entry name" value="P-loop containing nucleoside triphosphate hydrolases"/>
    <property type="match status" value="1"/>
</dbReference>
<dbReference type="PANTHER" id="PTHR13696">
    <property type="entry name" value="P-LOOP CONTAINING NUCLEOSIDE TRIPHOSPHATE HYDROLASE"/>
    <property type="match status" value="1"/>
</dbReference>
<organism evidence="1 2">
    <name type="scientific">Caulobacter rhizosphaerae</name>
    <dbReference type="NCBI Taxonomy" id="2010972"/>
    <lineage>
        <taxon>Bacteria</taxon>
        <taxon>Pseudomonadati</taxon>
        <taxon>Pseudomonadota</taxon>
        <taxon>Alphaproteobacteria</taxon>
        <taxon>Caulobacterales</taxon>
        <taxon>Caulobacteraceae</taxon>
        <taxon>Caulobacter</taxon>
    </lineage>
</organism>
<comment type="caution">
    <text evidence="1">The sequence shown here is derived from an EMBL/GenBank/DDBJ whole genome shotgun (WGS) entry which is preliminary data.</text>
</comment>
<evidence type="ECO:0000313" key="2">
    <source>
        <dbReference type="Proteomes" id="UP001262754"/>
    </source>
</evidence>
<keyword evidence="2" id="KW-1185">Reference proteome</keyword>
<dbReference type="PANTHER" id="PTHR13696:SF96">
    <property type="entry name" value="COBQ_COBB_MIND_PARA NUCLEOTIDE BINDING DOMAIN-CONTAINING PROTEIN"/>
    <property type="match status" value="1"/>
</dbReference>
<name>A0ABU1MU36_9CAUL</name>
<dbReference type="EMBL" id="JAVDRL010000001">
    <property type="protein sequence ID" value="MDR6529703.1"/>
    <property type="molecule type" value="Genomic_DNA"/>
</dbReference>
<dbReference type="InterPro" id="IPR027417">
    <property type="entry name" value="P-loop_NTPase"/>
</dbReference>
<proteinExistence type="predicted"/>
<dbReference type="CDD" id="cd02042">
    <property type="entry name" value="ParAB_family"/>
    <property type="match status" value="1"/>
</dbReference>
<dbReference type="InterPro" id="IPR050678">
    <property type="entry name" value="DNA_Partitioning_ATPase"/>
</dbReference>
<gene>
    <name evidence="1" type="ORF">J2800_000418</name>
</gene>
<evidence type="ECO:0000313" key="1">
    <source>
        <dbReference type="EMBL" id="MDR6529703.1"/>
    </source>
</evidence>
<dbReference type="RefSeq" id="WP_056752781.1">
    <property type="nucleotide sequence ID" value="NZ_BMLD01000015.1"/>
</dbReference>
<reference evidence="1 2" key="1">
    <citation type="submission" date="2023-07" db="EMBL/GenBank/DDBJ databases">
        <title>Sorghum-associated microbial communities from plants grown in Nebraska, USA.</title>
        <authorList>
            <person name="Schachtman D."/>
        </authorList>
    </citation>
    <scope>NUCLEOTIDE SEQUENCE [LARGE SCALE GENOMIC DNA]</scope>
    <source>
        <strain evidence="1 2">DS2154</strain>
    </source>
</reference>
<dbReference type="Gene3D" id="3.40.50.300">
    <property type="entry name" value="P-loop containing nucleotide triphosphate hydrolases"/>
    <property type="match status" value="1"/>
</dbReference>
<dbReference type="Pfam" id="PF09140">
    <property type="entry name" value="MipZ"/>
    <property type="match status" value="1"/>
</dbReference>